<protein>
    <recommendedName>
        <fullName evidence="10">DNA 3'-5' helicase</fullName>
        <ecNumber evidence="10">5.6.2.4</ecNumber>
    </recommendedName>
</protein>
<evidence type="ECO:0000256" key="5">
    <source>
        <dbReference type="ARBA" id="ARBA00022839"/>
    </source>
</evidence>
<evidence type="ECO:0000259" key="14">
    <source>
        <dbReference type="PROSITE" id="PS51217"/>
    </source>
</evidence>
<dbReference type="CDD" id="cd17932">
    <property type="entry name" value="DEXQc_UvrD"/>
    <property type="match status" value="1"/>
</dbReference>
<dbReference type="InterPro" id="IPR027417">
    <property type="entry name" value="P-loop_NTPase"/>
</dbReference>
<dbReference type="GO" id="GO:0003677">
    <property type="term" value="F:DNA binding"/>
    <property type="evidence" value="ECO:0007669"/>
    <property type="project" value="UniProtKB-KW"/>
</dbReference>
<keyword evidence="3 12" id="KW-0378">Hydrolase</keyword>
<dbReference type="PANTHER" id="PTHR11070">
    <property type="entry name" value="UVRD / RECB / PCRA DNA HELICASE FAMILY MEMBER"/>
    <property type="match status" value="1"/>
</dbReference>
<keyword evidence="7" id="KW-0238">DNA-binding</keyword>
<evidence type="ECO:0000313" key="15">
    <source>
        <dbReference type="EMBL" id="ABS40561.1"/>
    </source>
</evidence>
<evidence type="ECO:0000256" key="2">
    <source>
        <dbReference type="ARBA" id="ARBA00022741"/>
    </source>
</evidence>
<evidence type="ECO:0000256" key="7">
    <source>
        <dbReference type="ARBA" id="ARBA00023125"/>
    </source>
</evidence>
<dbReference type="Gene3D" id="3.40.50.300">
    <property type="entry name" value="P-loop containing nucleotide triphosphate hydrolases"/>
    <property type="match status" value="3"/>
</dbReference>
<evidence type="ECO:0000256" key="12">
    <source>
        <dbReference type="PROSITE-ProRule" id="PRU00560"/>
    </source>
</evidence>
<keyword evidence="8" id="KW-0413">Isomerase</keyword>
<dbReference type="EC" id="5.6.2.4" evidence="10"/>
<organism evidence="15 16">
    <name type="scientific">Clostridium botulinum (strain Langeland / NCTC 10281 / Type F)</name>
    <dbReference type="NCBI Taxonomy" id="441772"/>
    <lineage>
        <taxon>Bacteria</taxon>
        <taxon>Bacillati</taxon>
        <taxon>Bacillota</taxon>
        <taxon>Clostridia</taxon>
        <taxon>Eubacteriales</taxon>
        <taxon>Clostridiaceae</taxon>
        <taxon>Clostridium</taxon>
    </lineage>
</organism>
<dbReference type="PROSITE" id="PS51217">
    <property type="entry name" value="UVRD_HELICASE_CTER"/>
    <property type="match status" value="1"/>
</dbReference>
<dbReference type="InterPro" id="IPR012337">
    <property type="entry name" value="RNaseH-like_sf"/>
</dbReference>
<keyword evidence="5 15" id="KW-0269">Exonuclease</keyword>
<dbReference type="GO" id="GO:0004527">
    <property type="term" value="F:exonuclease activity"/>
    <property type="evidence" value="ECO:0007669"/>
    <property type="project" value="UniProtKB-KW"/>
</dbReference>
<name>A7GD19_CLOBL</name>
<dbReference type="AlphaFoldDB" id="A7GD19"/>
<dbReference type="InterPro" id="IPR013520">
    <property type="entry name" value="Ribonucl_H"/>
</dbReference>
<feature type="domain" description="UvrD-like helicase C-terminal" evidence="14">
    <location>
        <begin position="311"/>
        <end position="780"/>
    </location>
</feature>
<evidence type="ECO:0000259" key="13">
    <source>
        <dbReference type="PROSITE" id="PS51198"/>
    </source>
</evidence>
<evidence type="ECO:0000256" key="3">
    <source>
        <dbReference type="ARBA" id="ARBA00022801"/>
    </source>
</evidence>
<evidence type="ECO:0000256" key="6">
    <source>
        <dbReference type="ARBA" id="ARBA00022840"/>
    </source>
</evidence>
<comment type="catalytic activity">
    <reaction evidence="11">
        <text>ATP + H2O = ADP + phosphate + H(+)</text>
        <dbReference type="Rhea" id="RHEA:13065"/>
        <dbReference type="ChEBI" id="CHEBI:15377"/>
        <dbReference type="ChEBI" id="CHEBI:15378"/>
        <dbReference type="ChEBI" id="CHEBI:30616"/>
        <dbReference type="ChEBI" id="CHEBI:43474"/>
        <dbReference type="ChEBI" id="CHEBI:456216"/>
        <dbReference type="EC" id="5.6.2.4"/>
    </reaction>
</comment>
<dbReference type="InterPro" id="IPR036397">
    <property type="entry name" value="RNaseH_sf"/>
</dbReference>
<dbReference type="GO" id="GO:0033202">
    <property type="term" value="C:DNA helicase complex"/>
    <property type="evidence" value="ECO:0007669"/>
    <property type="project" value="TreeGrafter"/>
</dbReference>
<dbReference type="PANTHER" id="PTHR11070:SF2">
    <property type="entry name" value="ATP-DEPENDENT DNA HELICASE SRS2"/>
    <property type="match status" value="1"/>
</dbReference>
<dbReference type="InterPro" id="IPR013986">
    <property type="entry name" value="DExx_box_DNA_helicase_dom_sf"/>
</dbReference>
<reference evidence="16" key="1">
    <citation type="submission" date="2007-06" db="EMBL/GenBank/DDBJ databases">
        <authorList>
            <person name="Brinkac L.M."/>
            <person name="Daugherty S."/>
            <person name="Dodson R.J."/>
            <person name="Madupu R."/>
            <person name="Brown J.L."/>
            <person name="Bruce D."/>
            <person name="Detter C."/>
            <person name="Munk C."/>
            <person name="Smith L.A."/>
            <person name="Smith T.J."/>
            <person name="White O."/>
            <person name="Brettin T.S."/>
        </authorList>
    </citation>
    <scope>NUCLEOTIDE SEQUENCE [LARGE SCALE GENOMIC DNA]</scope>
    <source>
        <strain evidence="16">Langeland / NCTC 10281 / Type F</strain>
    </source>
</reference>
<dbReference type="GO" id="GO:0016887">
    <property type="term" value="F:ATP hydrolysis activity"/>
    <property type="evidence" value="ECO:0007669"/>
    <property type="project" value="RHEA"/>
</dbReference>
<dbReference type="FunFam" id="3.30.420.10:FF:000045">
    <property type="entry name" value="3'-5' exonuclease DinG"/>
    <property type="match status" value="1"/>
</dbReference>
<dbReference type="HOGENOM" id="CLU_004585_5_10_9"/>
<evidence type="ECO:0000256" key="8">
    <source>
        <dbReference type="ARBA" id="ARBA00023235"/>
    </source>
</evidence>
<dbReference type="InterPro" id="IPR014017">
    <property type="entry name" value="DNA_helicase_UvrD-like_C"/>
</dbReference>
<keyword evidence="2 12" id="KW-0547">Nucleotide-binding</keyword>
<dbReference type="CDD" id="cd06127">
    <property type="entry name" value="DEDDh"/>
    <property type="match status" value="1"/>
</dbReference>
<comment type="similarity">
    <text evidence="1">Belongs to the helicase family. UvrD subfamily.</text>
</comment>
<dbReference type="GO" id="GO:0005524">
    <property type="term" value="F:ATP binding"/>
    <property type="evidence" value="ECO:0007669"/>
    <property type="project" value="UniProtKB-UniRule"/>
</dbReference>
<dbReference type="RefSeq" id="WP_011988178.1">
    <property type="nucleotide sequence ID" value="NC_009699.1"/>
</dbReference>
<dbReference type="GO" id="GO:0003887">
    <property type="term" value="F:DNA-directed DNA polymerase activity"/>
    <property type="evidence" value="ECO:0007669"/>
    <property type="project" value="InterPro"/>
</dbReference>
<dbReference type="GO" id="GO:0000725">
    <property type="term" value="P:recombinational repair"/>
    <property type="evidence" value="ECO:0007669"/>
    <property type="project" value="TreeGrafter"/>
</dbReference>
<dbReference type="SMART" id="SM00479">
    <property type="entry name" value="EXOIII"/>
    <property type="match status" value="1"/>
</dbReference>
<proteinExistence type="inferred from homology"/>
<keyword evidence="6 12" id="KW-0067">ATP-binding</keyword>
<dbReference type="Gene3D" id="1.10.10.160">
    <property type="match status" value="1"/>
</dbReference>
<dbReference type="SUPFAM" id="SSF53098">
    <property type="entry name" value="Ribonuclease H-like"/>
    <property type="match status" value="1"/>
</dbReference>
<accession>A7GD19</accession>
<keyword evidence="4 12" id="KW-0347">Helicase</keyword>
<dbReference type="InterPro" id="IPR000212">
    <property type="entry name" value="DNA_helicase_UvrD/REP"/>
</dbReference>
<dbReference type="PROSITE" id="PS51198">
    <property type="entry name" value="UVRD_HELICASE_ATP_BIND"/>
    <property type="match status" value="1"/>
</dbReference>
<sequence>MLDIYLNDKQKKVINTLDKNILLLSSAGTGKTKTLSMRIGKIIAKDLALGEQILCLTFTNRACKEMKEKIIETVGKEGLKVTVKTFHSFCFDVIKKEAKKNTDISFDFTIYDEEDTKEIISELNSYKFNVSCLQRFINIVKEKSINYKDRDYKDVIDTMIKYNPNIFNDICKNEKYMVDKTLVDYLKIYGYLMVISYDKKLYERHGLDFNDLIIKVHDLFQKDKITTYWREKYKFIHIDEMQDTSEIEYNIVSKLFRNNNIMLSGDYYQTIYEWRGSNPSIIFDNYKKEFNPEFIVFDKNYRSSEILLKASYEFLLNAFGKGVNEIYKEGIEPKANIKGDLIEFKKAYDFMEEATFIFNKIKSLKVEKLSRVAILTRNNRINIALSEKFKILNSKLPKEDRVGFLLVDEFKFFRREEIKDVLAYLKLIVNDFDSNSLKRILKKFGKGIGERTIEEIEKEENIKIGVRLTDLIHKNTQEYGDYYELLTRELDNENVVVFDVESTGINIIEDEIVQIAGIKINNKGEVIESFQRFLIPKKSVGDSYLVHGFSDQFLKENGENKKVVLKDFLEFIKDTVIVGHNVTFDISILNSELERLSLEKASFKTYYDTLDIARRFYPSLTNHKLETLSKLFNTETKSSHDAMDDILATKDVLMAMLKEKVKPTIINRMVVYGKYIKKFEPIYEEITNLKKLSYIKNPKDIIGEIVNKTKIKEIYKDQYIKINNLREFFVIAKEIENKEISSRDNLIELLKITSLSNSELDRMLTKYPRVPIITVHQAKGAEFDYVFLAGLQNNIFPNYMAVKEGNEIEERRLFYVAMTRAKKYLYLSFSEYEHNRRKAKSMLIDYIPKDYLKYM</sequence>
<dbReference type="GO" id="GO:0005829">
    <property type="term" value="C:cytosol"/>
    <property type="evidence" value="ECO:0007669"/>
    <property type="project" value="TreeGrafter"/>
</dbReference>
<evidence type="ECO:0000256" key="9">
    <source>
        <dbReference type="ARBA" id="ARBA00034617"/>
    </source>
</evidence>
<dbReference type="EMBL" id="CP000728">
    <property type="protein sequence ID" value="ABS40561.1"/>
    <property type="molecule type" value="Genomic_DNA"/>
</dbReference>
<dbReference type="Pfam" id="PF13361">
    <property type="entry name" value="UvrD_C"/>
    <property type="match status" value="1"/>
</dbReference>
<feature type="binding site" evidence="12">
    <location>
        <begin position="25"/>
        <end position="32"/>
    </location>
    <ligand>
        <name>ATP</name>
        <dbReference type="ChEBI" id="CHEBI:30616"/>
    </ligand>
</feature>
<keyword evidence="5 15" id="KW-0540">Nuclease</keyword>
<evidence type="ECO:0000313" key="16">
    <source>
        <dbReference type="Proteomes" id="UP000002410"/>
    </source>
</evidence>
<dbReference type="Pfam" id="PF00580">
    <property type="entry name" value="UvrD-helicase"/>
    <property type="match status" value="1"/>
</dbReference>
<feature type="domain" description="UvrD-like helicase ATP-binding" evidence="13">
    <location>
        <begin position="4"/>
        <end position="304"/>
    </location>
</feature>
<dbReference type="GO" id="GO:0006260">
    <property type="term" value="P:DNA replication"/>
    <property type="evidence" value="ECO:0007669"/>
    <property type="project" value="InterPro"/>
</dbReference>
<gene>
    <name evidence="15" type="ordered locus">CLI_1414</name>
</gene>
<evidence type="ECO:0000256" key="11">
    <source>
        <dbReference type="ARBA" id="ARBA00048988"/>
    </source>
</evidence>
<comment type="catalytic activity">
    <reaction evidence="9">
        <text>Couples ATP hydrolysis with the unwinding of duplex DNA by translocating in the 3'-5' direction.</text>
        <dbReference type="EC" id="5.6.2.4"/>
    </reaction>
</comment>
<evidence type="ECO:0000256" key="10">
    <source>
        <dbReference type="ARBA" id="ARBA00034808"/>
    </source>
</evidence>
<dbReference type="NCBIfam" id="TIGR00573">
    <property type="entry name" value="dnaq"/>
    <property type="match status" value="1"/>
</dbReference>
<dbReference type="GO" id="GO:0043138">
    <property type="term" value="F:3'-5' DNA helicase activity"/>
    <property type="evidence" value="ECO:0007669"/>
    <property type="project" value="UniProtKB-EC"/>
</dbReference>
<dbReference type="InterPro" id="IPR006054">
    <property type="entry name" value="DnaQ"/>
</dbReference>
<dbReference type="Proteomes" id="UP000002410">
    <property type="component" value="Chromosome"/>
</dbReference>
<evidence type="ECO:0000256" key="1">
    <source>
        <dbReference type="ARBA" id="ARBA00009922"/>
    </source>
</evidence>
<dbReference type="Pfam" id="PF00929">
    <property type="entry name" value="RNase_T"/>
    <property type="match status" value="1"/>
</dbReference>
<dbReference type="InterPro" id="IPR014016">
    <property type="entry name" value="UvrD-like_ATP-bd"/>
</dbReference>
<dbReference type="KEGG" id="cbf:CLI_1414"/>
<dbReference type="Gene3D" id="3.30.420.10">
    <property type="entry name" value="Ribonuclease H-like superfamily/Ribonuclease H"/>
    <property type="match status" value="1"/>
</dbReference>
<evidence type="ECO:0000256" key="4">
    <source>
        <dbReference type="ARBA" id="ARBA00022806"/>
    </source>
</evidence>
<dbReference type="SUPFAM" id="SSF52540">
    <property type="entry name" value="P-loop containing nucleoside triphosphate hydrolases"/>
    <property type="match status" value="1"/>
</dbReference>